<accession>A0A1H2J951</accession>
<evidence type="ECO:0000313" key="3">
    <source>
        <dbReference type="Proteomes" id="UP000183180"/>
    </source>
</evidence>
<evidence type="ECO:0000256" key="1">
    <source>
        <dbReference type="SAM" id="MobiDB-lite"/>
    </source>
</evidence>
<proteinExistence type="predicted"/>
<dbReference type="AlphaFoldDB" id="A0A1H2J951"/>
<dbReference type="Pfam" id="PF10824">
    <property type="entry name" value="T7SS_ESX_EspC"/>
    <property type="match status" value="1"/>
</dbReference>
<feature type="region of interest" description="Disordered" evidence="1">
    <location>
        <begin position="1"/>
        <end position="34"/>
    </location>
</feature>
<evidence type="ECO:0000313" key="2">
    <source>
        <dbReference type="EMBL" id="SDU52973.1"/>
    </source>
</evidence>
<dbReference type="Proteomes" id="UP000183180">
    <property type="component" value="Unassembled WGS sequence"/>
</dbReference>
<protein>
    <submittedName>
        <fullName evidence="2">Excreted virulence factor EspC, type VII ESX diderm</fullName>
    </submittedName>
</protein>
<dbReference type="EMBL" id="FNLM01000034">
    <property type="protein sequence ID" value="SDU52973.1"/>
    <property type="molecule type" value="Genomic_DNA"/>
</dbReference>
<organism evidence="2 3">
    <name type="scientific">Gordonia westfalica</name>
    <dbReference type="NCBI Taxonomy" id="158898"/>
    <lineage>
        <taxon>Bacteria</taxon>
        <taxon>Bacillati</taxon>
        <taxon>Actinomycetota</taxon>
        <taxon>Actinomycetes</taxon>
        <taxon>Mycobacteriales</taxon>
        <taxon>Gordoniaceae</taxon>
        <taxon>Gordonia</taxon>
    </lineage>
</organism>
<dbReference type="InterPro" id="IPR022536">
    <property type="entry name" value="EspC"/>
</dbReference>
<sequence>MEPNGPAPRQKPMSPRSTPPSAAPIPPDHSAGTRLLADSPALQDFSSAHRAGSMLVDDRARTDEAALVDLAITFGIIGAEFLAAVVEFLQIHQRCIETTAARQEQLASATRHADATYTACDCAAADREFTL</sequence>
<gene>
    <name evidence="2" type="ORF">SAMN04488548_1341876</name>
</gene>
<dbReference type="STRING" id="158898.SAMN04488548_1341876"/>
<name>A0A1H2J951_9ACTN</name>
<dbReference type="GO" id="GO:0009306">
    <property type="term" value="P:protein secretion"/>
    <property type="evidence" value="ECO:0007669"/>
    <property type="project" value="InterPro"/>
</dbReference>
<reference evidence="2 3" key="1">
    <citation type="submission" date="2016-10" db="EMBL/GenBank/DDBJ databases">
        <authorList>
            <person name="de Groot N.N."/>
        </authorList>
    </citation>
    <scope>NUCLEOTIDE SEQUENCE [LARGE SCALE GENOMIC DNA]</scope>
    <source>
        <strain evidence="2 3">DSM 44215</strain>
    </source>
</reference>
<feature type="compositionally biased region" description="Pro residues" evidence="1">
    <location>
        <begin position="17"/>
        <end position="27"/>
    </location>
</feature>